<proteinExistence type="predicted"/>
<dbReference type="AlphaFoldDB" id="A0A2J6QHU9"/>
<feature type="compositionally biased region" description="Basic residues" evidence="1">
    <location>
        <begin position="44"/>
        <end position="56"/>
    </location>
</feature>
<feature type="region of interest" description="Disordered" evidence="1">
    <location>
        <begin position="210"/>
        <end position="257"/>
    </location>
</feature>
<keyword evidence="3" id="KW-1185">Reference proteome</keyword>
<gene>
    <name evidence="2" type="ORF">NA56DRAFT_698909</name>
</gene>
<sequence>MAAPNETFATFYEVHLTLHGVEGVSIGGSRSRSSPVLENEAATRKRKPRRQPHKTSRLWFPYARDKQPPLPDIQRDLLDHHYELAQPPLDPGLDPASSDQARFKTSTRQFADTDGDTDSLHSLPNSFDFEFNLNLNFESLLGSNPLLPESSETITQTTIDPRILGIPNTLGTGFEDGRLRQLLTSNCSPPPILSLPQAYFGEVLLQNSSPRQPQIASQSQTDHRWSVQRGSPRLPVHPAAPKSSFADLPEPTSSLNSPVSMDSLHAAVFDPGCINADGPDASVSSPSKRTSRDTILRMSSLIEPTTTGAQNLDATKAFHDWIIAKDIQSNAEVDSEDTSSDALSLLWDYEENFYDFEPVSCELSERLSGRSEYPIFLPMNNSEPYMHSWLLKTLESEDDLRREAFCIAVISSIWIPSTFTVTFTVGMRCTLPRFTHEETTLTNSFFNTSWLYLLGHLNHPPASRRLLDHHVRELPCANYPPAASF</sequence>
<feature type="region of interest" description="Disordered" evidence="1">
    <location>
        <begin position="24"/>
        <end position="57"/>
    </location>
</feature>
<dbReference type="EMBL" id="KZ613469">
    <property type="protein sequence ID" value="PMD25841.1"/>
    <property type="molecule type" value="Genomic_DNA"/>
</dbReference>
<evidence type="ECO:0000256" key="1">
    <source>
        <dbReference type="SAM" id="MobiDB-lite"/>
    </source>
</evidence>
<evidence type="ECO:0000313" key="2">
    <source>
        <dbReference type="EMBL" id="PMD25841.1"/>
    </source>
</evidence>
<feature type="compositionally biased region" description="Low complexity" evidence="1">
    <location>
        <begin position="24"/>
        <end position="34"/>
    </location>
</feature>
<organism evidence="2 3">
    <name type="scientific">Hyaloscypha hepaticicola</name>
    <dbReference type="NCBI Taxonomy" id="2082293"/>
    <lineage>
        <taxon>Eukaryota</taxon>
        <taxon>Fungi</taxon>
        <taxon>Dikarya</taxon>
        <taxon>Ascomycota</taxon>
        <taxon>Pezizomycotina</taxon>
        <taxon>Leotiomycetes</taxon>
        <taxon>Helotiales</taxon>
        <taxon>Hyaloscyphaceae</taxon>
        <taxon>Hyaloscypha</taxon>
    </lineage>
</organism>
<accession>A0A2J6QHU9</accession>
<protein>
    <submittedName>
        <fullName evidence="2">Uncharacterized protein</fullName>
    </submittedName>
</protein>
<name>A0A2J6QHU9_9HELO</name>
<feature type="compositionally biased region" description="Polar residues" evidence="1">
    <location>
        <begin position="210"/>
        <end position="220"/>
    </location>
</feature>
<reference evidence="2 3" key="1">
    <citation type="submission" date="2016-05" db="EMBL/GenBank/DDBJ databases">
        <title>A degradative enzymes factory behind the ericoid mycorrhizal symbiosis.</title>
        <authorList>
            <consortium name="DOE Joint Genome Institute"/>
            <person name="Martino E."/>
            <person name="Morin E."/>
            <person name="Grelet G."/>
            <person name="Kuo A."/>
            <person name="Kohler A."/>
            <person name="Daghino S."/>
            <person name="Barry K."/>
            <person name="Choi C."/>
            <person name="Cichocki N."/>
            <person name="Clum A."/>
            <person name="Copeland A."/>
            <person name="Hainaut M."/>
            <person name="Haridas S."/>
            <person name="Labutti K."/>
            <person name="Lindquist E."/>
            <person name="Lipzen A."/>
            <person name="Khouja H.-R."/>
            <person name="Murat C."/>
            <person name="Ohm R."/>
            <person name="Olson A."/>
            <person name="Spatafora J."/>
            <person name="Veneault-Fourrey C."/>
            <person name="Henrissat B."/>
            <person name="Grigoriev I."/>
            <person name="Martin F."/>
            <person name="Perotto S."/>
        </authorList>
    </citation>
    <scope>NUCLEOTIDE SEQUENCE [LARGE SCALE GENOMIC DNA]</scope>
    <source>
        <strain evidence="2 3">UAMH 7357</strain>
    </source>
</reference>
<dbReference type="Proteomes" id="UP000235672">
    <property type="component" value="Unassembled WGS sequence"/>
</dbReference>
<evidence type="ECO:0000313" key="3">
    <source>
        <dbReference type="Proteomes" id="UP000235672"/>
    </source>
</evidence>
<dbReference type="OrthoDB" id="10612499at2759"/>